<evidence type="ECO:0000256" key="1">
    <source>
        <dbReference type="SAM" id="Phobius"/>
    </source>
</evidence>
<feature type="transmembrane region" description="Helical" evidence="1">
    <location>
        <begin position="126"/>
        <end position="144"/>
    </location>
</feature>
<dbReference type="EMBL" id="CP050177">
    <property type="protein sequence ID" value="QIQ02274.1"/>
    <property type="molecule type" value="Genomic_DNA"/>
</dbReference>
<dbReference type="Proteomes" id="UP000501179">
    <property type="component" value="Chromosome"/>
</dbReference>
<keyword evidence="1" id="KW-1133">Transmembrane helix</keyword>
<organism evidence="2 3">
    <name type="scientific">Streptomyces liangshanensis</name>
    <dbReference type="NCBI Taxonomy" id="2717324"/>
    <lineage>
        <taxon>Bacteria</taxon>
        <taxon>Bacillati</taxon>
        <taxon>Actinomycetota</taxon>
        <taxon>Actinomycetes</taxon>
        <taxon>Kitasatosporales</taxon>
        <taxon>Streptomycetaceae</taxon>
        <taxon>Streptomyces</taxon>
    </lineage>
</organism>
<dbReference type="KEGG" id="slia:HA039_08120"/>
<feature type="transmembrane region" description="Helical" evidence="1">
    <location>
        <begin position="34"/>
        <end position="52"/>
    </location>
</feature>
<evidence type="ECO:0000313" key="2">
    <source>
        <dbReference type="EMBL" id="QIQ02274.1"/>
    </source>
</evidence>
<dbReference type="AlphaFoldDB" id="A0A6G9GVQ6"/>
<keyword evidence="1" id="KW-0472">Membrane</keyword>
<sequence>MSTLIDVLVAVAVVALIVARQTRPQRIAAGGRRWLVLPAILVVVALRGPDLLGAHHQALSAGLLGAELVVGLLMGAGWAATSKIWAEPDGSLWSRGTRATAAVWVLGIAVRFGLAGLGALQGVHQGTGAVLLALAASLLVRRGMLAMRSRAVRPPHGDGAPAVSPKDRV</sequence>
<keyword evidence="3" id="KW-1185">Reference proteome</keyword>
<feature type="transmembrane region" description="Helical" evidence="1">
    <location>
        <begin position="58"/>
        <end position="80"/>
    </location>
</feature>
<reference evidence="2 3" key="1">
    <citation type="submission" date="2020-03" db="EMBL/GenBank/DDBJ databases">
        <title>A novel species.</title>
        <authorList>
            <person name="Gao J."/>
        </authorList>
    </citation>
    <scope>NUCLEOTIDE SEQUENCE [LARGE SCALE GENOMIC DNA]</scope>
    <source>
        <strain evidence="2 3">QMT-12</strain>
    </source>
</reference>
<proteinExistence type="predicted"/>
<feature type="transmembrane region" description="Helical" evidence="1">
    <location>
        <begin position="101"/>
        <end position="120"/>
    </location>
</feature>
<evidence type="ECO:0000313" key="3">
    <source>
        <dbReference type="Proteomes" id="UP000501179"/>
    </source>
</evidence>
<gene>
    <name evidence="2" type="ORF">HA039_08120</name>
</gene>
<dbReference type="RefSeq" id="WP_167025959.1">
    <property type="nucleotide sequence ID" value="NZ_CP050177.1"/>
</dbReference>
<name>A0A6G9GVQ6_9ACTN</name>
<keyword evidence="1" id="KW-0812">Transmembrane</keyword>
<accession>A0A6G9GVQ6</accession>
<feature type="transmembrane region" description="Helical" evidence="1">
    <location>
        <begin position="6"/>
        <end position="22"/>
    </location>
</feature>
<protein>
    <submittedName>
        <fullName evidence="2">DUF1453 domain-containing protein</fullName>
    </submittedName>
</protein>